<comment type="caution">
    <text evidence="1">The sequence shown here is derived from an EMBL/GenBank/DDBJ whole genome shotgun (WGS) entry which is preliminary data.</text>
</comment>
<evidence type="ECO:0000313" key="1">
    <source>
        <dbReference type="EMBL" id="MDQ8207355.1"/>
    </source>
</evidence>
<sequence length="244" mass="27819">MLEKLNFELPSREHVDALLSDQSYCAELIKGDFENQCLRRVYCRTNLTLIEGVISYLKLSTYQFNQSVLHTFKNMLDLYAIQLDVPFFQDVVPLSEAQLLLDKQVAVASNGEIRSKPVFLDFKTNFKFTFQMVDRVFKMTCSPNYGSIRKEWDQLQRAVKVRNRITHPKVGVSLDISDVELDALARSAQWFLDLSGLVFSEIGESMERNQIALATSTEPLLEKALADVVKLLAVYDMGKESSNS</sequence>
<accession>A0ABU1AT60</accession>
<keyword evidence="2" id="KW-1185">Reference proteome</keyword>
<gene>
    <name evidence="1" type="ORF">QEH52_07540</name>
</gene>
<evidence type="ECO:0008006" key="3">
    <source>
        <dbReference type="Google" id="ProtNLM"/>
    </source>
</evidence>
<protein>
    <recommendedName>
        <fullName evidence="3">RiboL-PSP-HEPN domain-containing protein</fullName>
    </recommendedName>
</protein>
<evidence type="ECO:0000313" key="2">
    <source>
        <dbReference type="Proteomes" id="UP001225316"/>
    </source>
</evidence>
<proteinExistence type="predicted"/>
<reference evidence="1 2" key="1">
    <citation type="submission" date="2023-04" db="EMBL/GenBank/DDBJ databases">
        <title>A novel bacteria isolated from coastal sediment.</title>
        <authorList>
            <person name="Liu X.-J."/>
            <person name="Du Z.-J."/>
        </authorList>
    </citation>
    <scope>NUCLEOTIDE SEQUENCE [LARGE SCALE GENOMIC DNA]</scope>
    <source>
        <strain evidence="1 2">SDUM461003</strain>
    </source>
</reference>
<dbReference type="EMBL" id="JARXHW010000013">
    <property type="protein sequence ID" value="MDQ8207355.1"/>
    <property type="molecule type" value="Genomic_DNA"/>
</dbReference>
<dbReference type="Proteomes" id="UP001225316">
    <property type="component" value="Unassembled WGS sequence"/>
</dbReference>
<name>A0ABU1AT60_9BACT</name>
<organism evidence="1 2">
    <name type="scientific">Thalassobacterium maritimum</name>
    <dbReference type="NCBI Taxonomy" id="3041265"/>
    <lineage>
        <taxon>Bacteria</taxon>
        <taxon>Pseudomonadati</taxon>
        <taxon>Verrucomicrobiota</taxon>
        <taxon>Opitutia</taxon>
        <taxon>Puniceicoccales</taxon>
        <taxon>Coraliomargaritaceae</taxon>
        <taxon>Thalassobacterium</taxon>
    </lineage>
</organism>